<feature type="chain" id="PRO_5028204449" evidence="3">
    <location>
        <begin position="22"/>
        <end position="111"/>
    </location>
</feature>
<dbReference type="GO" id="GO:0016829">
    <property type="term" value="F:lyase activity"/>
    <property type="evidence" value="ECO:0007669"/>
    <property type="project" value="UniProtKB-KW"/>
</dbReference>
<evidence type="ECO:0000256" key="2">
    <source>
        <dbReference type="ARBA" id="ARBA00023316"/>
    </source>
</evidence>
<dbReference type="PANTHER" id="PTHR34183">
    <property type="entry name" value="ENDOLYTIC PEPTIDOGLYCAN TRANSGLYCOSYLASE RLPA"/>
    <property type="match status" value="1"/>
</dbReference>
<organism evidence="5 6">
    <name type="scientific">Dermatophagoides pteronyssinus</name>
    <name type="common">European house dust mite</name>
    <dbReference type="NCBI Taxonomy" id="6956"/>
    <lineage>
        <taxon>Eukaryota</taxon>
        <taxon>Metazoa</taxon>
        <taxon>Ecdysozoa</taxon>
        <taxon>Arthropoda</taxon>
        <taxon>Chelicerata</taxon>
        <taxon>Arachnida</taxon>
        <taxon>Acari</taxon>
        <taxon>Acariformes</taxon>
        <taxon>Sarcoptiformes</taxon>
        <taxon>Astigmata</taxon>
        <taxon>Psoroptidia</taxon>
        <taxon>Analgoidea</taxon>
        <taxon>Pyroglyphidae</taxon>
        <taxon>Dermatophagoidinae</taxon>
        <taxon>Dermatophagoides</taxon>
    </lineage>
</organism>
<evidence type="ECO:0000259" key="4">
    <source>
        <dbReference type="Pfam" id="PF03330"/>
    </source>
</evidence>
<dbReference type="InterPro" id="IPR034718">
    <property type="entry name" value="RlpA"/>
</dbReference>
<dbReference type="InterPro" id="IPR012997">
    <property type="entry name" value="RplA"/>
</dbReference>
<evidence type="ECO:0000313" key="6">
    <source>
        <dbReference type="RefSeq" id="XP_027205980.1"/>
    </source>
</evidence>
<protein>
    <submittedName>
        <fullName evidence="6">Uncharacterized protein LOC113799536</fullName>
    </submittedName>
</protein>
<keyword evidence="5" id="KW-1185">Reference proteome</keyword>
<dbReference type="SUPFAM" id="SSF50685">
    <property type="entry name" value="Barwin-like endoglucanases"/>
    <property type="match status" value="1"/>
</dbReference>
<dbReference type="AlphaFoldDB" id="A0A6P6YL75"/>
<dbReference type="InterPro" id="IPR036908">
    <property type="entry name" value="RlpA-like_sf"/>
</dbReference>
<keyword evidence="2" id="KW-0961">Cell wall biogenesis/degradation</keyword>
<name>A0A6P6YL75_DERPT</name>
<dbReference type="InterPro" id="IPR009009">
    <property type="entry name" value="RlpA-like_DPBB"/>
</dbReference>
<dbReference type="Gene3D" id="2.40.40.10">
    <property type="entry name" value="RlpA-like domain"/>
    <property type="match status" value="1"/>
</dbReference>
<dbReference type="CDD" id="cd22268">
    <property type="entry name" value="DPBB_RlpA-like"/>
    <property type="match status" value="1"/>
</dbReference>
<dbReference type="Proteomes" id="UP000515146">
    <property type="component" value="Unplaced"/>
</dbReference>
<dbReference type="HAMAP" id="MF_02071">
    <property type="entry name" value="RlpA"/>
    <property type="match status" value="1"/>
</dbReference>
<accession>A0A6P6YL75</accession>
<evidence type="ECO:0000313" key="5">
    <source>
        <dbReference type="Proteomes" id="UP000515146"/>
    </source>
</evidence>
<keyword evidence="1" id="KW-0456">Lyase</keyword>
<dbReference type="NCBIfam" id="TIGR00413">
    <property type="entry name" value="rlpA"/>
    <property type="match status" value="1"/>
</dbReference>
<evidence type="ECO:0000256" key="3">
    <source>
        <dbReference type="SAM" id="SignalP"/>
    </source>
</evidence>
<dbReference type="PANTHER" id="PTHR34183:SF1">
    <property type="entry name" value="ENDOLYTIC PEPTIDOGLYCAN TRANSGLYCOSYLASE RLPA"/>
    <property type="match status" value="1"/>
</dbReference>
<dbReference type="OMA" id="FAGNGCG"/>
<dbReference type="InParanoid" id="A0A6P6YL75"/>
<dbReference type="Pfam" id="PF03330">
    <property type="entry name" value="DPBB_1"/>
    <property type="match status" value="1"/>
</dbReference>
<keyword evidence="3" id="KW-0732">Signal</keyword>
<dbReference type="KEGG" id="dpte:113799536"/>
<proteinExistence type="inferred from homology"/>
<sequence>MTRITFISFFVLVVAVSLATSESGICSWYDAPNGAKTANGETFNRNAMTAAHKTLPFNTKVRVTVGNRAAVVRINDRGPFVKGRILDVTPHVADILNLKKRGVAPCNVVRA</sequence>
<feature type="signal peptide" evidence="3">
    <location>
        <begin position="1"/>
        <end position="21"/>
    </location>
</feature>
<feature type="domain" description="RlpA-like protein double-psi beta-barrel" evidence="4">
    <location>
        <begin position="23"/>
        <end position="106"/>
    </location>
</feature>
<evidence type="ECO:0000256" key="1">
    <source>
        <dbReference type="ARBA" id="ARBA00023239"/>
    </source>
</evidence>
<dbReference type="OrthoDB" id="7769384at2759"/>
<dbReference type="RefSeq" id="XP_027205980.1">
    <property type="nucleotide sequence ID" value="XM_027350179.1"/>
</dbReference>
<reference evidence="6" key="1">
    <citation type="submission" date="2025-08" db="UniProtKB">
        <authorList>
            <consortium name="RefSeq"/>
        </authorList>
    </citation>
    <scope>IDENTIFICATION</scope>
    <source>
        <strain evidence="6">Airmid</strain>
    </source>
</reference>
<dbReference type="GO" id="GO:0071555">
    <property type="term" value="P:cell wall organization"/>
    <property type="evidence" value="ECO:0007669"/>
    <property type="project" value="UniProtKB-KW"/>
</dbReference>
<gene>
    <name evidence="6" type="primary">LOC113799536</name>
</gene>